<dbReference type="PANTHER" id="PTHR46580:SF2">
    <property type="entry name" value="MAM DOMAIN-CONTAINING PROTEIN"/>
    <property type="match status" value="1"/>
</dbReference>
<dbReference type="EMBL" id="LACI01001539">
    <property type="protein sequence ID" value="KJU84305.1"/>
    <property type="molecule type" value="Genomic_DNA"/>
</dbReference>
<organism evidence="3 4">
    <name type="scientific">Candidatus Magnetobacterium bavaricum</name>
    <dbReference type="NCBI Taxonomy" id="29290"/>
    <lineage>
        <taxon>Bacteria</taxon>
        <taxon>Pseudomonadati</taxon>
        <taxon>Nitrospirota</taxon>
        <taxon>Thermodesulfovibrionia</taxon>
        <taxon>Thermodesulfovibrionales</taxon>
        <taxon>Candidatus Magnetobacteriaceae</taxon>
        <taxon>Candidatus Magnetobacterium</taxon>
    </lineage>
</organism>
<dbReference type="SUPFAM" id="SSF69318">
    <property type="entry name" value="Integrin alpha N-terminal domain"/>
    <property type="match status" value="1"/>
</dbReference>
<dbReference type="Pfam" id="PF01839">
    <property type="entry name" value="FG-GAP"/>
    <property type="match status" value="2"/>
</dbReference>
<gene>
    <name evidence="3" type="ORF">MBAV_003501</name>
</gene>
<proteinExistence type="predicted"/>
<dbReference type="Gene3D" id="2.130.10.130">
    <property type="entry name" value="Integrin alpha, N-terminal"/>
    <property type="match status" value="1"/>
</dbReference>
<reference evidence="3 4" key="1">
    <citation type="submission" date="2015-02" db="EMBL/GenBank/DDBJ databases">
        <title>Single-cell genomics of uncultivated deep-branching MTB reveals a conserved set of magnetosome genes.</title>
        <authorList>
            <person name="Kolinko S."/>
            <person name="Richter M."/>
            <person name="Glockner F.O."/>
            <person name="Brachmann A."/>
            <person name="Schuler D."/>
        </authorList>
    </citation>
    <scope>NUCLEOTIDE SEQUENCE [LARGE SCALE GENOMIC DNA]</scope>
    <source>
        <strain evidence="3">TM-1</strain>
    </source>
</reference>
<name>A0A0F3GQW7_9BACT</name>
<dbReference type="PATRIC" id="fig|29290.4.peg.4651"/>
<dbReference type="AlphaFoldDB" id="A0A0F3GQW7"/>
<protein>
    <submittedName>
        <fullName evidence="3">FG-GAP repeat domain-containing protein</fullName>
    </submittedName>
</protein>
<accession>A0A0F3GQW7</accession>
<comment type="caution">
    <text evidence="3">The sequence shown here is derived from an EMBL/GenBank/DDBJ whole genome shotgun (WGS) entry which is preliminary data.</text>
</comment>
<feature type="signal peptide" evidence="2">
    <location>
        <begin position="1"/>
        <end position="23"/>
    </location>
</feature>
<keyword evidence="1 2" id="KW-0732">Signal</keyword>
<dbReference type="Pfam" id="PF13517">
    <property type="entry name" value="FG-GAP_3"/>
    <property type="match status" value="1"/>
</dbReference>
<dbReference type="InterPro" id="IPR028994">
    <property type="entry name" value="Integrin_alpha_N"/>
</dbReference>
<evidence type="ECO:0000256" key="2">
    <source>
        <dbReference type="SAM" id="SignalP"/>
    </source>
</evidence>
<evidence type="ECO:0000313" key="4">
    <source>
        <dbReference type="Proteomes" id="UP000033423"/>
    </source>
</evidence>
<dbReference type="InterPro" id="IPR013517">
    <property type="entry name" value="FG-GAP"/>
</dbReference>
<sequence>MYKNRFLTCVVTLLVVVVCGTNAAGEVSTQGVDNEFLLTITKEGTGDGNVTPSTGTLTWNGNTATAFYAANTEVTLTAEAGNGSMFNRWSGCNTTNNTLCTITMSDVKSVFVDFRYAVTTKKAKKDFNNDGKTDVIAQSTVTRDVPVLLMDGVKSTKGGYVAKDVPDAWQFKAAEDLDGDGKADVIWYNKDTGDVYIWLMDGLMTTKGAYAARGITSEWQITKEKSIGDFDGDGKNDLLWQNTSTGAVYIWLMDGFTQNSGDYVVKAMQPFWQIEGIGDFDGDGKSDVLFRNKNTGDVYLWLMDGVNVKKGDYISRGVPDDWHIKTVADHNKDGKADILWVNNTGSVYIWLMDGTSIKGGDFAKPKSGSSQFLFRQVAEHGLGADTWDMKAVGDYNGDGMNDMLWQNGTTGEAYIWFIDYTGVNFDAYKFDQGIPTDWSIY</sequence>
<dbReference type="Proteomes" id="UP000033423">
    <property type="component" value="Unassembled WGS sequence"/>
</dbReference>
<dbReference type="PANTHER" id="PTHR46580">
    <property type="entry name" value="SENSOR KINASE-RELATED"/>
    <property type="match status" value="1"/>
</dbReference>
<keyword evidence="4" id="KW-1185">Reference proteome</keyword>
<evidence type="ECO:0000256" key="1">
    <source>
        <dbReference type="ARBA" id="ARBA00022729"/>
    </source>
</evidence>
<feature type="chain" id="PRO_5002461183" evidence="2">
    <location>
        <begin position="24"/>
        <end position="441"/>
    </location>
</feature>
<evidence type="ECO:0000313" key="3">
    <source>
        <dbReference type="EMBL" id="KJU84305.1"/>
    </source>
</evidence>